<protein>
    <submittedName>
        <fullName evidence="2">Uncharacterized protein</fullName>
    </submittedName>
</protein>
<proteinExistence type="predicted"/>
<evidence type="ECO:0000256" key="1">
    <source>
        <dbReference type="SAM" id="MobiDB-lite"/>
    </source>
</evidence>
<feature type="region of interest" description="Disordered" evidence="1">
    <location>
        <begin position="1"/>
        <end position="49"/>
    </location>
</feature>
<reference evidence="2 3" key="1">
    <citation type="journal article" date="2015" name="Fungal Genet. Biol.">
        <title>Evolution of novel wood decay mechanisms in Agaricales revealed by the genome sequences of Fistulina hepatica and Cylindrobasidium torrendii.</title>
        <authorList>
            <person name="Floudas D."/>
            <person name="Held B.W."/>
            <person name="Riley R."/>
            <person name="Nagy L.G."/>
            <person name="Koehler G."/>
            <person name="Ransdell A.S."/>
            <person name="Younus H."/>
            <person name="Chow J."/>
            <person name="Chiniquy J."/>
            <person name="Lipzen A."/>
            <person name="Tritt A."/>
            <person name="Sun H."/>
            <person name="Haridas S."/>
            <person name="LaButti K."/>
            <person name="Ohm R.A."/>
            <person name="Kues U."/>
            <person name="Blanchette R.A."/>
            <person name="Grigoriev I.V."/>
            <person name="Minto R.E."/>
            <person name="Hibbett D.S."/>
        </authorList>
    </citation>
    <scope>NUCLEOTIDE SEQUENCE [LARGE SCALE GENOMIC DNA]</scope>
    <source>
        <strain evidence="2 3">ATCC 64428</strain>
    </source>
</reference>
<accession>A0A0D7AIJ4</accession>
<dbReference type="EMBL" id="KN881666">
    <property type="protein sequence ID" value="KIY51402.1"/>
    <property type="molecule type" value="Genomic_DNA"/>
</dbReference>
<dbReference type="Proteomes" id="UP000054144">
    <property type="component" value="Unassembled WGS sequence"/>
</dbReference>
<dbReference type="AlphaFoldDB" id="A0A0D7AIJ4"/>
<dbReference type="OrthoDB" id="3262473at2759"/>
<organism evidence="2 3">
    <name type="scientific">Fistulina hepatica ATCC 64428</name>
    <dbReference type="NCBI Taxonomy" id="1128425"/>
    <lineage>
        <taxon>Eukaryota</taxon>
        <taxon>Fungi</taxon>
        <taxon>Dikarya</taxon>
        <taxon>Basidiomycota</taxon>
        <taxon>Agaricomycotina</taxon>
        <taxon>Agaricomycetes</taxon>
        <taxon>Agaricomycetidae</taxon>
        <taxon>Agaricales</taxon>
        <taxon>Fistulinaceae</taxon>
        <taxon>Fistulina</taxon>
    </lineage>
</organism>
<sequence>MLKRRRMSLPPCSAYSGIPLLPRDDTPQSQPQETDRDNKRRRIAPPSLDGLLRQQVGQYHAHFEGEDDGEEPWVEVDEETDCASEFPRTAYISTNGFLNELHILNRHRVLFAVPHSNTTSPA</sequence>
<keyword evidence="3" id="KW-1185">Reference proteome</keyword>
<gene>
    <name evidence="2" type="ORF">FISHEDRAFT_31234</name>
</gene>
<evidence type="ECO:0000313" key="2">
    <source>
        <dbReference type="EMBL" id="KIY51402.1"/>
    </source>
</evidence>
<name>A0A0D7AIJ4_9AGAR</name>
<feature type="non-terminal residue" evidence="2">
    <location>
        <position position="122"/>
    </location>
</feature>
<evidence type="ECO:0000313" key="3">
    <source>
        <dbReference type="Proteomes" id="UP000054144"/>
    </source>
</evidence>